<dbReference type="Proteomes" id="UP000310506">
    <property type="component" value="Unassembled WGS sequence"/>
</dbReference>
<evidence type="ECO:0000313" key="2">
    <source>
        <dbReference type="Proteomes" id="UP000310506"/>
    </source>
</evidence>
<reference evidence="1 2" key="1">
    <citation type="submission" date="2019-01" db="EMBL/GenBank/DDBJ databases">
        <title>Vagococcus silagei sp. nov. isolated from brewer's grain.</title>
        <authorList>
            <person name="Guu J.-R."/>
        </authorList>
    </citation>
    <scope>NUCLEOTIDE SEQUENCE [LARGE SCALE GENOMIC DNA]</scope>
    <source>
        <strain evidence="1 2">2B-2</strain>
    </source>
</reference>
<gene>
    <name evidence="1" type="ORF">ESZ54_03740</name>
</gene>
<dbReference type="AlphaFoldDB" id="A0A4S3B5J6"/>
<dbReference type="RefSeq" id="WP_136136349.1">
    <property type="nucleotide sequence ID" value="NZ_SDGV01000010.1"/>
</dbReference>
<organism evidence="1 2">
    <name type="scientific">Vagococcus silagei</name>
    <dbReference type="NCBI Taxonomy" id="2508885"/>
    <lineage>
        <taxon>Bacteria</taxon>
        <taxon>Bacillati</taxon>
        <taxon>Bacillota</taxon>
        <taxon>Bacilli</taxon>
        <taxon>Lactobacillales</taxon>
        <taxon>Enterococcaceae</taxon>
        <taxon>Vagococcus</taxon>
    </lineage>
</organism>
<comment type="caution">
    <text evidence="1">The sequence shown here is derived from an EMBL/GenBank/DDBJ whole genome shotgun (WGS) entry which is preliminary data.</text>
</comment>
<accession>A0A4S3B5J6</accession>
<dbReference type="EMBL" id="SDGV01000010">
    <property type="protein sequence ID" value="THB61577.1"/>
    <property type="molecule type" value="Genomic_DNA"/>
</dbReference>
<sequence>MIFKNTPGYNQQTQKLSRKWTVQEANSKNKIIDYYPIPQIKPDPDQYTFAPNESVKEIKGTFTDETGSGGTVSIKKGSTVLYTFNYSGTARNTEWKFTLKKEDISSGKNELKAEIKSKYSDYMTDPVSIFVNIQKELAIRYFEAKPNNQRNPLPDDILTTVKKVIYGTVGEEISFEVPELLGESKFKYNPIRTGMTENDEQTIKHLVTEQNNDIDVYYSLNSVTGKIEYLNAVSLKRIFSSTTSKERKEIRETGAVTIGTALEPDIIKASDKVAEGYQFDRIEVKHNNQFVTDGKVPDSDFIVTIYFTPVLSLERPEVINFGSHTILKNDDEKEMTKESNLIVISTVESSSGILTPWKITSEFSGFSGKEKKKKLNGQLKYQNNEITSGTAIETKTQREIPKTEILLKDKLKLNVFGSGNLSSKYDGIITWNLENTP</sequence>
<evidence type="ECO:0000313" key="1">
    <source>
        <dbReference type="EMBL" id="THB61577.1"/>
    </source>
</evidence>
<name>A0A4S3B5J6_9ENTE</name>
<dbReference type="OrthoDB" id="2176356at2"/>
<evidence type="ECO:0008006" key="3">
    <source>
        <dbReference type="Google" id="ProtNLM"/>
    </source>
</evidence>
<keyword evidence="2" id="KW-1185">Reference proteome</keyword>
<proteinExistence type="predicted"/>
<protein>
    <recommendedName>
        <fullName evidence="3">WxL domain-containing protein</fullName>
    </recommendedName>
</protein>